<dbReference type="InterPro" id="IPR023779">
    <property type="entry name" value="Chromodomain_CS"/>
</dbReference>
<dbReference type="CDD" id="cd18666">
    <property type="entry name" value="CD1_tandem_CHD1-2_like"/>
    <property type="match status" value="1"/>
</dbReference>
<evidence type="ECO:0000256" key="16">
    <source>
        <dbReference type="ARBA" id="ARBA00023242"/>
    </source>
</evidence>
<dbReference type="CDD" id="cd18661">
    <property type="entry name" value="CD2_tandem_CHD1-2_like"/>
    <property type="match status" value="1"/>
</dbReference>
<dbReference type="FunFam" id="1.10.10.60:FF:000106">
    <property type="entry name" value="Chromodomain-helicase-DNA-binding protein 2 isoform 1"/>
    <property type="match status" value="1"/>
</dbReference>
<dbReference type="Gene3D" id="1.10.357.20">
    <property type="entry name" value="SLC41 divalent cation transporters, integral membrane domain"/>
    <property type="match status" value="1"/>
</dbReference>
<dbReference type="SMART" id="SM00298">
    <property type="entry name" value="CHROMO"/>
    <property type="match status" value="2"/>
</dbReference>
<keyword evidence="9" id="KW-0067">ATP-binding</keyword>
<dbReference type="CDD" id="cd18793">
    <property type="entry name" value="SF2_C_SNF"/>
    <property type="match status" value="1"/>
</dbReference>
<dbReference type="FunFam" id="2.40.50.40:FF:000014">
    <property type="entry name" value="Chromodomain-helicase-DNA-binding protein 2 isoform 1"/>
    <property type="match status" value="1"/>
</dbReference>
<keyword evidence="13" id="KW-0238">DNA-binding</keyword>
<feature type="domain" description="Chromo" evidence="20">
    <location>
        <begin position="194"/>
        <end position="257"/>
    </location>
</feature>
<dbReference type="Proteomes" id="UP001219934">
    <property type="component" value="Unassembled WGS sequence"/>
</dbReference>
<dbReference type="Pfam" id="PF01769">
    <property type="entry name" value="MgtE"/>
    <property type="match status" value="1"/>
</dbReference>
<proteinExistence type="inferred from homology"/>
<dbReference type="FunFam" id="3.40.50.10810:FF:000007">
    <property type="entry name" value="Chromodomain-helicase-DNA-binding protein 2 isoform 1"/>
    <property type="match status" value="1"/>
</dbReference>
<dbReference type="GO" id="GO:0008324">
    <property type="term" value="F:monoatomic cation transmembrane transporter activity"/>
    <property type="evidence" value="ECO:0007669"/>
    <property type="project" value="InterPro"/>
</dbReference>
<reference evidence="23" key="1">
    <citation type="submission" date="2022-11" db="EMBL/GenBank/DDBJ databases">
        <title>Chromosome-level genome of Pogonophryne albipinna.</title>
        <authorList>
            <person name="Jo E."/>
        </authorList>
    </citation>
    <scope>NUCLEOTIDE SEQUENCE</scope>
    <source>
        <strain evidence="23">SGF0006</strain>
        <tissue evidence="23">Muscle</tissue>
    </source>
</reference>
<feature type="compositionally biased region" description="Basic and acidic residues" evidence="18">
    <location>
        <begin position="1228"/>
        <end position="1280"/>
    </location>
</feature>
<dbReference type="SUPFAM" id="SSF161093">
    <property type="entry name" value="MgtE membrane domain-like"/>
    <property type="match status" value="1"/>
</dbReference>
<evidence type="ECO:0000256" key="17">
    <source>
        <dbReference type="ARBA" id="ARBA00049360"/>
    </source>
</evidence>
<evidence type="ECO:0000256" key="9">
    <source>
        <dbReference type="ARBA" id="ARBA00022840"/>
    </source>
</evidence>
<evidence type="ECO:0000256" key="12">
    <source>
        <dbReference type="ARBA" id="ARBA00023015"/>
    </source>
</evidence>
<comment type="subcellular location">
    <subcellularLocation>
        <location evidence="2">Membrane</location>
        <topology evidence="2">Multi-pass membrane protein</topology>
    </subcellularLocation>
    <subcellularLocation>
        <location evidence="1">Nucleus</location>
    </subcellularLocation>
</comment>
<keyword evidence="8" id="KW-0378">Hydrolase</keyword>
<evidence type="ECO:0000259" key="20">
    <source>
        <dbReference type="PROSITE" id="PS50013"/>
    </source>
</evidence>
<evidence type="ECO:0000256" key="14">
    <source>
        <dbReference type="ARBA" id="ARBA00023136"/>
    </source>
</evidence>
<evidence type="ECO:0000313" key="23">
    <source>
        <dbReference type="EMBL" id="KAJ4920155.1"/>
    </source>
</evidence>
<dbReference type="GO" id="GO:0003682">
    <property type="term" value="F:chromatin binding"/>
    <property type="evidence" value="ECO:0007669"/>
    <property type="project" value="TreeGrafter"/>
</dbReference>
<dbReference type="InterPro" id="IPR056302">
    <property type="entry name" value="CHD1-2/Hrp3_HTH"/>
</dbReference>
<feature type="region of interest" description="Disordered" evidence="18">
    <location>
        <begin position="983"/>
        <end position="1004"/>
    </location>
</feature>
<dbReference type="InterPro" id="IPR014001">
    <property type="entry name" value="Helicase_ATP-bd"/>
</dbReference>
<dbReference type="GO" id="GO:0005634">
    <property type="term" value="C:nucleus"/>
    <property type="evidence" value="ECO:0007669"/>
    <property type="project" value="UniProtKB-SubCell"/>
</dbReference>
<dbReference type="PROSITE" id="PS51194">
    <property type="entry name" value="HELICASE_CTER"/>
    <property type="match status" value="1"/>
</dbReference>
<name>A0AAD6A8V9_9TELE</name>
<dbReference type="InterPro" id="IPR036739">
    <property type="entry name" value="SLC41_membr_dom_sf"/>
</dbReference>
<keyword evidence="24" id="KW-1185">Reference proteome</keyword>
<feature type="compositionally biased region" description="Acidic residues" evidence="18">
    <location>
        <begin position="1201"/>
        <end position="1221"/>
    </location>
</feature>
<feature type="domain" description="Chromo" evidence="20">
    <location>
        <begin position="77"/>
        <end position="169"/>
    </location>
</feature>
<dbReference type="GO" id="GO:0016020">
    <property type="term" value="C:membrane"/>
    <property type="evidence" value="ECO:0007669"/>
    <property type="project" value="UniProtKB-SubCell"/>
</dbReference>
<evidence type="ECO:0000256" key="18">
    <source>
        <dbReference type="SAM" id="MobiDB-lite"/>
    </source>
</evidence>
<dbReference type="InterPro" id="IPR027417">
    <property type="entry name" value="P-loop_NTPase"/>
</dbReference>
<dbReference type="Pfam" id="PF23588">
    <property type="entry name" value="HTH_CHD1_Hrp3"/>
    <property type="match status" value="1"/>
</dbReference>
<dbReference type="InterPro" id="IPR049730">
    <property type="entry name" value="SNF2/RAD54-like_C"/>
</dbReference>
<keyword evidence="14 19" id="KW-0472">Membrane</keyword>
<dbReference type="InterPro" id="IPR001650">
    <property type="entry name" value="Helicase_C-like"/>
</dbReference>
<feature type="compositionally biased region" description="Polar residues" evidence="18">
    <location>
        <begin position="881"/>
        <end position="902"/>
    </location>
</feature>
<keyword evidence="5 19" id="KW-0812">Transmembrane</keyword>
<evidence type="ECO:0000256" key="13">
    <source>
        <dbReference type="ARBA" id="ARBA00023125"/>
    </source>
</evidence>
<evidence type="ECO:0000256" key="7">
    <source>
        <dbReference type="ARBA" id="ARBA00022741"/>
    </source>
</evidence>
<dbReference type="SUPFAM" id="SSF54160">
    <property type="entry name" value="Chromo domain-like"/>
    <property type="match status" value="2"/>
</dbReference>
<evidence type="ECO:0000256" key="1">
    <source>
        <dbReference type="ARBA" id="ARBA00004123"/>
    </source>
</evidence>
<comment type="catalytic activity">
    <reaction evidence="17">
        <text>ATP + H2O = ADP + phosphate + H(+)</text>
        <dbReference type="Rhea" id="RHEA:13065"/>
        <dbReference type="ChEBI" id="CHEBI:15377"/>
        <dbReference type="ChEBI" id="CHEBI:15378"/>
        <dbReference type="ChEBI" id="CHEBI:30616"/>
        <dbReference type="ChEBI" id="CHEBI:43474"/>
        <dbReference type="ChEBI" id="CHEBI:456216"/>
    </reaction>
</comment>
<feature type="region of interest" description="Disordered" evidence="18">
    <location>
        <begin position="881"/>
        <end position="925"/>
    </location>
</feature>
<keyword evidence="10" id="KW-0460">Magnesium</keyword>
<dbReference type="InterPro" id="IPR006667">
    <property type="entry name" value="SLC41_membr_dom"/>
</dbReference>
<evidence type="ECO:0000256" key="15">
    <source>
        <dbReference type="ARBA" id="ARBA00023163"/>
    </source>
</evidence>
<dbReference type="PANTHER" id="PTHR45623">
    <property type="entry name" value="CHROMODOMAIN-HELICASE-DNA-BINDING PROTEIN 3-RELATED-RELATED"/>
    <property type="match status" value="1"/>
</dbReference>
<dbReference type="SMART" id="SM00487">
    <property type="entry name" value="DEXDc"/>
    <property type="match status" value="1"/>
</dbReference>
<evidence type="ECO:0000256" key="11">
    <source>
        <dbReference type="ARBA" id="ARBA00022989"/>
    </source>
</evidence>
<comment type="caution">
    <text evidence="23">The sequence shown here is derived from an EMBL/GenBank/DDBJ whole genome shotgun (WGS) entry which is preliminary data.</text>
</comment>
<dbReference type="FunFam" id="3.40.50.300:FF:000130">
    <property type="entry name" value="Chromodomain-helicase-DNA-binding protein 2 isoform 1"/>
    <property type="match status" value="1"/>
</dbReference>
<dbReference type="InterPro" id="IPR000330">
    <property type="entry name" value="SNF2_N"/>
</dbReference>
<dbReference type="GO" id="GO:0003677">
    <property type="term" value="F:DNA binding"/>
    <property type="evidence" value="ECO:0007669"/>
    <property type="project" value="UniProtKB-KW"/>
</dbReference>
<dbReference type="GO" id="GO:0042393">
    <property type="term" value="F:histone binding"/>
    <property type="evidence" value="ECO:0007669"/>
    <property type="project" value="TreeGrafter"/>
</dbReference>
<sequence>MNYRNGKKSTNQKKKKSTNHSSSDEDDEYKKAAAAGPRRQATVNVSYKEDDDLKTDSDDLVEVLGEDVPAPEEDEFETLEKVMESRIGRKRATGSVTTVYAIEADGDPNLNFNPNKEAGDIQYLIKWKNWAHIHNTWETEDTLKLQNVKGMKKLDNFKKKDTEKKRWLKAASPEDVEYFNCQEELMDDLHSQYQIVERIIGHSNQKSAAGYPDYLCKWQGLPYSECSWEDGALIGRKFQKCIDNYMSRNQSKNIPFRDCKVLKQRPRFLPMKKQPTYIGGEGLELRDYQLDSLNWMAHSWCKSHSCILADEMGLGKTIQTISFLNYLFNDHQLYGPFLLVVPLSTLTCWQREIQLWAPLMNFVVYLGDISSRNMIRTHEWMHPHNKRLKFNIILTTYEILLKDKSFLGAVSWAFIGVDEAHRLKNDDSLLYKTMMDFKSNHRLLITGTPLQNSLKELWSLLHFIMPEKFHAWEIFEEAHGKGRDSGYASLHKELEPFLLRRVKKDVEKSLPAKVEQILRVEMSAIQKQYYKWILTRNYKALSKGKGSTSGFLNVMMELKKCCNHCYLIKPPEDNEFLNRAEALQQLIRSSGKLVLLDKLLVRLKDRGHRVLIFSQMVRMLDILAEYLKSRQFLFQRLDGSIKGEMRKQALDHFNAEGSEDFCFLLSTRAGGLGINLASADTVVIFDSDWNPQNDLQAQARAHRIGQKRQVNIYRLVTKSSVEEEIIERAKKKMVLDHLVIQRMDTTGKTVLHTGSAPSSSAPFNKEELSSILKFGAEELFKEPEGEEQEPQEMDIDEILKRAETRDNDPGPSTVAEELLSQFKVANFSMMDEEDLDMDSERSQRSWDDIIPEEQRRRMEEEERQKELEEIYLLPRMRNCAKQSNFSASSGRQSRNRRYSGSESDSPSDRKRPKKRGRPRTIPRENIKGFSDAEIRRFVKSYKKFGGPLERLDAIARDAELVDKSESDLKRLAETVHNGCVRTLRENPSGPEKSSGGRRGKVKGPTFRISGVQVNAKLVISHEEELSPLHKAIPDDPEERKKYMIPCHSKAAHFDIDWGKEDDSSLLIGIYEYGYGSWEMIKMDPDLNLTHKLLPDDPDKKPQAKQLQTRADYLIKLLSKDLAKKEAQKQAGTANSRKRKPRNKKSKTQKPIKTEEVLKSTSSDPPSDKRSDDEDEIEEEKEVTPVKAPSRRGRADRVVPKEDEDEEDEDEEDEDEEPEQEEVSSSGEMEIKKESKKEKKDDSWEIKETKEPKEKKETKPLEAVYKDDNLDKNEVKTKKPGDVPVHITAGGETVPVSEESEELDQRTFSVVRVGGNLVAIQASRMSTYLHCWTVPGSVPVTMSGNCPGPFATLCSSDVNSKSARVLVLFVVPGHLLFLFTIHLLQGGHIAMTTTFIICYLCAALLQVVILLNVAGLLVRWLWRRGLDPDNFSIPYLTALGDLLGTGFLALSFRLIQMFNYSGT</sequence>
<evidence type="ECO:0000256" key="19">
    <source>
        <dbReference type="SAM" id="Phobius"/>
    </source>
</evidence>
<dbReference type="InterPro" id="IPR038718">
    <property type="entry name" value="SNF2-like_sf"/>
</dbReference>
<dbReference type="Gene3D" id="3.40.50.300">
    <property type="entry name" value="P-loop containing nucleotide triphosphate hydrolases"/>
    <property type="match status" value="1"/>
</dbReference>
<dbReference type="InterPro" id="IPR000953">
    <property type="entry name" value="Chromo/chromo_shadow_dom"/>
</dbReference>
<dbReference type="Pfam" id="PF00385">
    <property type="entry name" value="Chromo"/>
    <property type="match status" value="2"/>
</dbReference>
<dbReference type="SMART" id="SM00490">
    <property type="entry name" value="HELICc"/>
    <property type="match status" value="1"/>
</dbReference>
<evidence type="ECO:0000256" key="2">
    <source>
        <dbReference type="ARBA" id="ARBA00004141"/>
    </source>
</evidence>
<dbReference type="PROSITE" id="PS00598">
    <property type="entry name" value="CHROMO_1"/>
    <property type="match status" value="2"/>
</dbReference>
<dbReference type="GO" id="GO:0016887">
    <property type="term" value="F:ATP hydrolysis activity"/>
    <property type="evidence" value="ECO:0007669"/>
    <property type="project" value="TreeGrafter"/>
</dbReference>
<organism evidence="23 24">
    <name type="scientific">Pogonophryne albipinna</name>
    <dbReference type="NCBI Taxonomy" id="1090488"/>
    <lineage>
        <taxon>Eukaryota</taxon>
        <taxon>Metazoa</taxon>
        <taxon>Chordata</taxon>
        <taxon>Craniata</taxon>
        <taxon>Vertebrata</taxon>
        <taxon>Euteleostomi</taxon>
        <taxon>Actinopterygii</taxon>
        <taxon>Neopterygii</taxon>
        <taxon>Teleostei</taxon>
        <taxon>Neoteleostei</taxon>
        <taxon>Acanthomorphata</taxon>
        <taxon>Eupercaria</taxon>
        <taxon>Perciformes</taxon>
        <taxon>Notothenioidei</taxon>
        <taxon>Pogonophryne</taxon>
    </lineage>
</organism>
<dbReference type="Pfam" id="PF00271">
    <property type="entry name" value="Helicase_C"/>
    <property type="match status" value="1"/>
</dbReference>
<dbReference type="GO" id="GO:0000785">
    <property type="term" value="C:chromatin"/>
    <property type="evidence" value="ECO:0007669"/>
    <property type="project" value="TreeGrafter"/>
</dbReference>
<feature type="transmembrane region" description="Helical" evidence="19">
    <location>
        <begin position="1395"/>
        <end position="1420"/>
    </location>
</feature>
<feature type="domain" description="Helicase ATP-binding" evidence="21">
    <location>
        <begin position="297"/>
        <end position="467"/>
    </location>
</feature>
<keyword evidence="15" id="KW-0804">Transcription</keyword>
<feature type="compositionally biased region" description="Basic and acidic residues" evidence="18">
    <location>
        <begin position="838"/>
        <end position="861"/>
    </location>
</feature>
<evidence type="ECO:0008006" key="25">
    <source>
        <dbReference type="Google" id="ProtNLM"/>
    </source>
</evidence>
<feature type="compositionally biased region" description="Basic residues" evidence="18">
    <location>
        <begin position="910"/>
        <end position="920"/>
    </location>
</feature>
<protein>
    <recommendedName>
        <fullName evidence="25">DNA helicase</fullName>
    </recommendedName>
</protein>
<dbReference type="Gene3D" id="1.10.10.60">
    <property type="entry name" value="Homeodomain-like"/>
    <property type="match status" value="1"/>
</dbReference>
<evidence type="ECO:0000313" key="24">
    <source>
        <dbReference type="Proteomes" id="UP001219934"/>
    </source>
</evidence>
<feature type="compositionally biased region" description="Basic residues" evidence="18">
    <location>
        <begin position="1"/>
        <end position="18"/>
    </location>
</feature>
<evidence type="ECO:0000256" key="3">
    <source>
        <dbReference type="ARBA" id="ARBA00009749"/>
    </source>
</evidence>
<evidence type="ECO:0000259" key="22">
    <source>
        <dbReference type="PROSITE" id="PS51194"/>
    </source>
</evidence>
<dbReference type="InterPro" id="IPR016197">
    <property type="entry name" value="Chromo-like_dom_sf"/>
</dbReference>
<comment type="similarity">
    <text evidence="3">Belongs to the SLC41A transporter family.</text>
</comment>
<dbReference type="GO" id="GO:0034728">
    <property type="term" value="P:nucleosome organization"/>
    <property type="evidence" value="ECO:0007669"/>
    <property type="project" value="TreeGrafter"/>
</dbReference>
<feature type="domain" description="Helicase C-terminal" evidence="22">
    <location>
        <begin position="595"/>
        <end position="746"/>
    </location>
</feature>
<keyword evidence="12" id="KW-0805">Transcription regulation</keyword>
<evidence type="ECO:0000256" key="10">
    <source>
        <dbReference type="ARBA" id="ARBA00022842"/>
    </source>
</evidence>
<evidence type="ECO:0000256" key="8">
    <source>
        <dbReference type="ARBA" id="ARBA00022801"/>
    </source>
</evidence>
<dbReference type="GO" id="GO:0140658">
    <property type="term" value="F:ATP-dependent chromatin remodeler activity"/>
    <property type="evidence" value="ECO:0007669"/>
    <property type="project" value="TreeGrafter"/>
</dbReference>
<evidence type="ECO:0000256" key="6">
    <source>
        <dbReference type="ARBA" id="ARBA00022737"/>
    </source>
</evidence>
<dbReference type="PANTHER" id="PTHR45623:SF7">
    <property type="entry name" value="CHROMODOMAIN-HELICASE-DNA-BINDING PROTEIN 1"/>
    <property type="match status" value="1"/>
</dbReference>
<feature type="compositionally biased region" description="Basic residues" evidence="18">
    <location>
        <begin position="1135"/>
        <end position="1149"/>
    </location>
</feature>
<evidence type="ECO:0000259" key="21">
    <source>
        <dbReference type="PROSITE" id="PS51192"/>
    </source>
</evidence>
<dbReference type="Gene3D" id="3.40.50.10810">
    <property type="entry name" value="Tandem AAA-ATPase domain"/>
    <property type="match status" value="1"/>
</dbReference>
<dbReference type="InterPro" id="IPR023780">
    <property type="entry name" value="Chromo_domain"/>
</dbReference>
<feature type="transmembrane region" description="Helical" evidence="19">
    <location>
        <begin position="1364"/>
        <end position="1383"/>
    </location>
</feature>
<accession>A0AAD6A8V9</accession>
<dbReference type="EMBL" id="JAPTMU010000220">
    <property type="protein sequence ID" value="KAJ4920155.1"/>
    <property type="molecule type" value="Genomic_DNA"/>
</dbReference>
<feature type="transmembrane region" description="Helical" evidence="19">
    <location>
        <begin position="1432"/>
        <end position="1454"/>
    </location>
</feature>
<keyword evidence="4" id="KW-0813">Transport</keyword>
<keyword evidence="6" id="KW-0677">Repeat</keyword>
<keyword evidence="7" id="KW-0547">Nucleotide-binding</keyword>
<dbReference type="Pfam" id="PF18375">
    <property type="entry name" value="CDH1_2_SANT_HL1"/>
    <property type="match status" value="1"/>
</dbReference>
<dbReference type="SUPFAM" id="SSF52540">
    <property type="entry name" value="P-loop containing nucleoside triphosphate hydrolases"/>
    <property type="match status" value="2"/>
</dbReference>
<evidence type="ECO:0000256" key="4">
    <source>
        <dbReference type="ARBA" id="ARBA00022448"/>
    </source>
</evidence>
<feature type="region of interest" description="Disordered" evidence="18">
    <location>
        <begin position="1124"/>
        <end position="1288"/>
    </location>
</feature>
<dbReference type="InterPro" id="IPR040793">
    <property type="entry name" value="CDH1_2_SANT_HL1"/>
</dbReference>
<dbReference type="PROSITE" id="PS50013">
    <property type="entry name" value="CHROMO_2"/>
    <property type="match status" value="2"/>
</dbReference>
<keyword evidence="16" id="KW-0539">Nucleus</keyword>
<feature type="region of interest" description="Disordered" evidence="18">
    <location>
        <begin position="1"/>
        <end position="56"/>
    </location>
</feature>
<feature type="region of interest" description="Disordered" evidence="18">
    <location>
        <begin position="833"/>
        <end position="861"/>
    </location>
</feature>
<dbReference type="Gene3D" id="2.40.50.40">
    <property type="match status" value="2"/>
</dbReference>
<dbReference type="PROSITE" id="PS51192">
    <property type="entry name" value="HELICASE_ATP_BIND_1"/>
    <property type="match status" value="1"/>
</dbReference>
<dbReference type="GO" id="GO:0005524">
    <property type="term" value="F:ATP binding"/>
    <property type="evidence" value="ECO:0007669"/>
    <property type="project" value="UniProtKB-KW"/>
</dbReference>
<gene>
    <name evidence="23" type="ORF">JOQ06_024563</name>
</gene>
<evidence type="ECO:0000256" key="5">
    <source>
        <dbReference type="ARBA" id="ARBA00022692"/>
    </source>
</evidence>
<keyword evidence="11 19" id="KW-1133">Transmembrane helix</keyword>
<dbReference type="Pfam" id="PF00176">
    <property type="entry name" value="SNF2-rel_dom"/>
    <property type="match status" value="1"/>
</dbReference>